<feature type="compositionally biased region" description="Acidic residues" evidence="4">
    <location>
        <begin position="98"/>
        <end position="107"/>
    </location>
</feature>
<keyword evidence="3" id="KW-0862">Zinc</keyword>
<sequence>MDKKQQFTNPSRAVTRGNEFSITFTPNNDKGNVYRSSVSLVYGQSFSNSLKNLDWSKYSAAFESSTLLDLCGEESITNTLFSNSKSSSDVTVESSLIEIDDEKEEENGSLRIINEDDDEDYNWEENEEEQDEEEEEEEEQDEDAEKEENDEEEGEDDHVENSDNGYQDVEDSDDNQYESYFYKGVEAPKIYRCCMCYSDIFHSSHIISRDFWGSHGKAYFVKQVINTKECCEIKTTMRTGVYTIGLLSCAQCGDSIGWKYLDSMESSQSYKIDKYVIEEKSLKVFNFPFFDSIL</sequence>
<dbReference type="PROSITE" id="PS51792">
    <property type="entry name" value="YIPPEE"/>
    <property type="match status" value="1"/>
</dbReference>
<dbReference type="AlphaFoldDB" id="A0A4T0WX59"/>
<feature type="compositionally biased region" description="Acidic residues" evidence="4">
    <location>
        <begin position="115"/>
        <end position="158"/>
    </location>
</feature>
<dbReference type="InterPro" id="IPR039058">
    <property type="entry name" value="Yippee_fam"/>
</dbReference>
<dbReference type="InterPro" id="IPR034751">
    <property type="entry name" value="Yippee"/>
</dbReference>
<dbReference type="Proteomes" id="UP000307173">
    <property type="component" value="Unassembled WGS sequence"/>
</dbReference>
<gene>
    <name evidence="6" type="ORF">CANINC_004038</name>
</gene>
<feature type="domain" description="Yippee" evidence="5">
    <location>
        <begin position="189"/>
        <end position="286"/>
    </location>
</feature>
<keyword evidence="2" id="KW-0479">Metal-binding</keyword>
<evidence type="ECO:0000256" key="3">
    <source>
        <dbReference type="ARBA" id="ARBA00022833"/>
    </source>
</evidence>
<reference evidence="6 7" key="1">
    <citation type="journal article" date="2019" name="Front. Genet.">
        <title>Whole-Genome Sequencing of the Opportunistic Yeast Pathogen Candida inconspicua Uncovers Its Hybrid Origin.</title>
        <authorList>
            <person name="Mixao V."/>
            <person name="Hansen A.P."/>
            <person name="Saus E."/>
            <person name="Boekhout T."/>
            <person name="Lass-Florl C."/>
            <person name="Gabaldon T."/>
        </authorList>
    </citation>
    <scope>NUCLEOTIDE SEQUENCE [LARGE SCALE GENOMIC DNA]</scope>
    <source>
        <strain evidence="6 7">CBS 180</strain>
    </source>
</reference>
<evidence type="ECO:0000313" key="6">
    <source>
        <dbReference type="EMBL" id="TID17274.1"/>
    </source>
</evidence>
<keyword evidence="7" id="KW-1185">Reference proteome</keyword>
<feature type="region of interest" description="Disordered" evidence="4">
    <location>
        <begin position="80"/>
        <end position="173"/>
    </location>
</feature>
<comment type="caution">
    <text evidence="6">The sequence shown here is derived from an EMBL/GenBank/DDBJ whole genome shotgun (WGS) entry which is preliminary data.</text>
</comment>
<proteinExistence type="inferred from homology"/>
<dbReference type="Pfam" id="PF03226">
    <property type="entry name" value="Yippee-Mis18"/>
    <property type="match status" value="1"/>
</dbReference>
<accession>A0A4T0WX59</accession>
<comment type="similarity">
    <text evidence="1">Belongs to the yippee family.</text>
</comment>
<dbReference type="GO" id="GO:0046872">
    <property type="term" value="F:metal ion binding"/>
    <property type="evidence" value="ECO:0007669"/>
    <property type="project" value="UniProtKB-KW"/>
</dbReference>
<evidence type="ECO:0000259" key="5">
    <source>
        <dbReference type="PROSITE" id="PS51792"/>
    </source>
</evidence>
<evidence type="ECO:0000256" key="2">
    <source>
        <dbReference type="ARBA" id="ARBA00022723"/>
    </source>
</evidence>
<protein>
    <recommendedName>
        <fullName evidence="5">Yippee domain-containing protein</fullName>
    </recommendedName>
</protein>
<name>A0A4T0WX59_9ASCO</name>
<evidence type="ECO:0000313" key="7">
    <source>
        <dbReference type="Proteomes" id="UP000307173"/>
    </source>
</evidence>
<dbReference type="STRING" id="52247.A0A4T0WX59"/>
<dbReference type="InterPro" id="IPR004910">
    <property type="entry name" value="Yippee/Mis18/Cereblon"/>
</dbReference>
<dbReference type="PANTHER" id="PTHR13848">
    <property type="entry name" value="PROTEIN YIPPEE-LIKE CG15309-RELATED"/>
    <property type="match status" value="1"/>
</dbReference>
<dbReference type="EMBL" id="SELW01000636">
    <property type="protein sequence ID" value="TID17274.1"/>
    <property type="molecule type" value="Genomic_DNA"/>
</dbReference>
<dbReference type="OrthoDB" id="6407410at2759"/>
<organism evidence="6 7">
    <name type="scientific">Pichia inconspicua</name>
    <dbReference type="NCBI Taxonomy" id="52247"/>
    <lineage>
        <taxon>Eukaryota</taxon>
        <taxon>Fungi</taxon>
        <taxon>Dikarya</taxon>
        <taxon>Ascomycota</taxon>
        <taxon>Saccharomycotina</taxon>
        <taxon>Pichiomycetes</taxon>
        <taxon>Pichiales</taxon>
        <taxon>Pichiaceae</taxon>
        <taxon>Pichia</taxon>
    </lineage>
</organism>
<evidence type="ECO:0000256" key="4">
    <source>
        <dbReference type="SAM" id="MobiDB-lite"/>
    </source>
</evidence>
<evidence type="ECO:0000256" key="1">
    <source>
        <dbReference type="ARBA" id="ARBA00005613"/>
    </source>
</evidence>
<feature type="compositionally biased region" description="Low complexity" evidence="4">
    <location>
        <begin position="82"/>
        <end position="95"/>
    </location>
</feature>